<evidence type="ECO:0008006" key="15">
    <source>
        <dbReference type="Google" id="ProtNLM"/>
    </source>
</evidence>
<dbReference type="PROSITE" id="PS00108">
    <property type="entry name" value="PROTEIN_KINASE_ST"/>
    <property type="match status" value="1"/>
</dbReference>
<evidence type="ECO:0000256" key="5">
    <source>
        <dbReference type="ARBA" id="ARBA00022771"/>
    </source>
</evidence>
<feature type="domain" description="Protein kinase" evidence="11">
    <location>
        <begin position="228"/>
        <end position="498"/>
    </location>
</feature>
<dbReference type="EMBL" id="CP144751">
    <property type="protein sequence ID" value="WVZ85619.1"/>
    <property type="molecule type" value="Genomic_DNA"/>
</dbReference>
<evidence type="ECO:0000256" key="4">
    <source>
        <dbReference type="ARBA" id="ARBA00022741"/>
    </source>
</evidence>
<evidence type="ECO:0000256" key="6">
    <source>
        <dbReference type="ARBA" id="ARBA00022777"/>
    </source>
</evidence>
<keyword evidence="6" id="KW-0418">Kinase</keyword>
<keyword evidence="3" id="KW-0677">Repeat</keyword>
<keyword evidence="2" id="KW-0479">Metal-binding</keyword>
<evidence type="ECO:0000256" key="7">
    <source>
        <dbReference type="ARBA" id="ARBA00022786"/>
    </source>
</evidence>
<keyword evidence="9 10" id="KW-0067">ATP-binding</keyword>
<evidence type="ECO:0000256" key="3">
    <source>
        <dbReference type="ARBA" id="ARBA00022737"/>
    </source>
</evidence>
<evidence type="ECO:0000259" key="12">
    <source>
        <dbReference type="PROSITE" id="PS51873"/>
    </source>
</evidence>
<organism evidence="13 14">
    <name type="scientific">Paspalum notatum var. saurae</name>
    <dbReference type="NCBI Taxonomy" id="547442"/>
    <lineage>
        <taxon>Eukaryota</taxon>
        <taxon>Viridiplantae</taxon>
        <taxon>Streptophyta</taxon>
        <taxon>Embryophyta</taxon>
        <taxon>Tracheophyta</taxon>
        <taxon>Spermatophyta</taxon>
        <taxon>Magnoliopsida</taxon>
        <taxon>Liliopsida</taxon>
        <taxon>Poales</taxon>
        <taxon>Poaceae</taxon>
        <taxon>PACMAD clade</taxon>
        <taxon>Panicoideae</taxon>
        <taxon>Andropogonodae</taxon>
        <taxon>Paspaleae</taxon>
        <taxon>Paspalinae</taxon>
        <taxon>Paspalum</taxon>
    </lineage>
</organism>
<dbReference type="Proteomes" id="UP001341281">
    <property type="component" value="Chromosome 07"/>
</dbReference>
<dbReference type="GO" id="GO:0007166">
    <property type="term" value="P:cell surface receptor signaling pathway"/>
    <property type="evidence" value="ECO:0007669"/>
    <property type="project" value="InterPro"/>
</dbReference>
<dbReference type="PROSITE" id="PS51873">
    <property type="entry name" value="TRIAD"/>
    <property type="match status" value="1"/>
</dbReference>
<evidence type="ECO:0000256" key="8">
    <source>
        <dbReference type="ARBA" id="ARBA00022833"/>
    </source>
</evidence>
<keyword evidence="5" id="KW-0863">Zinc-finger</keyword>
<gene>
    <name evidence="13" type="ORF">U9M48_032523</name>
</gene>
<dbReference type="Gene3D" id="1.20.930.20">
    <property type="entry name" value="Adaptor protein Cbl, N-terminal domain"/>
    <property type="match status" value="1"/>
</dbReference>
<dbReference type="InterPro" id="IPR017441">
    <property type="entry name" value="Protein_kinase_ATP_BS"/>
</dbReference>
<dbReference type="PROSITE" id="PS50011">
    <property type="entry name" value="PROTEIN_KINASE_DOM"/>
    <property type="match status" value="1"/>
</dbReference>
<reference evidence="13 14" key="1">
    <citation type="submission" date="2024-02" db="EMBL/GenBank/DDBJ databases">
        <title>High-quality chromosome-scale genome assembly of Pensacola bahiagrass (Paspalum notatum Flugge var. saurae).</title>
        <authorList>
            <person name="Vega J.M."/>
            <person name="Podio M."/>
            <person name="Orjuela J."/>
            <person name="Siena L.A."/>
            <person name="Pessino S.C."/>
            <person name="Combes M.C."/>
            <person name="Mariac C."/>
            <person name="Albertini E."/>
            <person name="Pupilli F."/>
            <person name="Ortiz J.P.A."/>
            <person name="Leblanc O."/>
        </authorList>
    </citation>
    <scope>NUCLEOTIDE SEQUENCE [LARGE SCALE GENOMIC DNA]</scope>
    <source>
        <strain evidence="13">R1</strain>
        <tissue evidence="13">Leaf</tissue>
    </source>
</reference>
<dbReference type="PANTHER" id="PTHR27006:SF598">
    <property type="entry name" value="CYSTEINE-RICH RECEPTOR-LIKE PROTEIN KINASE 25"/>
    <property type="match status" value="1"/>
</dbReference>
<dbReference type="Gene3D" id="3.30.200.20">
    <property type="entry name" value="Phosphorylase Kinase, domain 1"/>
    <property type="match status" value="1"/>
</dbReference>
<protein>
    <recommendedName>
        <fullName evidence="15">Protein kinase domain-containing protein</fullName>
    </recommendedName>
</protein>
<feature type="domain" description="RING-type" evidence="12">
    <location>
        <begin position="607"/>
        <end position="735"/>
    </location>
</feature>
<dbReference type="SUPFAM" id="SSF56112">
    <property type="entry name" value="Protein kinase-like (PK-like)"/>
    <property type="match status" value="1"/>
</dbReference>
<dbReference type="PANTHER" id="PTHR27006">
    <property type="entry name" value="PROMASTIGOTE SURFACE ANTIGEN PROTEIN PSA"/>
    <property type="match status" value="1"/>
</dbReference>
<feature type="binding site" evidence="10">
    <location>
        <position position="255"/>
    </location>
    <ligand>
        <name>ATP</name>
        <dbReference type="ChEBI" id="CHEBI:30616"/>
    </ligand>
</feature>
<dbReference type="GO" id="GO:0005524">
    <property type="term" value="F:ATP binding"/>
    <property type="evidence" value="ECO:0007669"/>
    <property type="project" value="UniProtKB-UniRule"/>
</dbReference>
<dbReference type="InterPro" id="IPR044066">
    <property type="entry name" value="TRIAD_supradom"/>
</dbReference>
<dbReference type="InterPro" id="IPR013083">
    <property type="entry name" value="Znf_RING/FYVE/PHD"/>
</dbReference>
<accession>A0AAQ3U4X4</accession>
<dbReference type="CDD" id="cd21037">
    <property type="entry name" value="MLKL_NTD"/>
    <property type="match status" value="1"/>
</dbReference>
<dbReference type="InterPro" id="IPR000719">
    <property type="entry name" value="Prot_kinase_dom"/>
</dbReference>
<evidence type="ECO:0000256" key="10">
    <source>
        <dbReference type="PROSITE-ProRule" id="PRU10141"/>
    </source>
</evidence>
<dbReference type="Pfam" id="PF00069">
    <property type="entry name" value="Pkinase"/>
    <property type="match status" value="1"/>
</dbReference>
<dbReference type="Gene3D" id="1.10.510.10">
    <property type="entry name" value="Transferase(Phosphotransferase) domain 1"/>
    <property type="match status" value="1"/>
</dbReference>
<dbReference type="GO" id="GO:0008270">
    <property type="term" value="F:zinc ion binding"/>
    <property type="evidence" value="ECO:0007669"/>
    <property type="project" value="UniProtKB-KW"/>
</dbReference>
<dbReference type="SUPFAM" id="SSF57850">
    <property type="entry name" value="RING/U-box"/>
    <property type="match status" value="1"/>
</dbReference>
<keyword evidence="4 10" id="KW-0547">Nucleotide-binding</keyword>
<proteinExistence type="predicted"/>
<dbReference type="InterPro" id="IPR008271">
    <property type="entry name" value="Ser/Thr_kinase_AS"/>
</dbReference>
<dbReference type="SMART" id="SM00220">
    <property type="entry name" value="S_TKc"/>
    <property type="match status" value="1"/>
</dbReference>
<sequence>MATYSFISSLPPTLSRATMMLPPDPVSLAFKAAVKIKNAVEQFKRNDRECARIYAFVDTLSNQLRLLEEAPIRAHPKVRPTIERLKDALESMAAEAERCKSNRSALLRILTADDIAAKLDRLRKDISDEMRAAVVVATTNTNLEVQGIRQDMGQGFVSLHQHMDEVFYNVLSAFLPVDVQQQLERSTQVVGSADDAANHVASTGLPKCYCWSDVEAAIASSSDRYNEHYKNNTLGGGSSSSVYQAKLGNEPVAIKNFVLDEVVRACFVRELQLVLKLQHPNIVKLLGYCFEYKESLVVNANNGRVQSYKTGGLGEQEHVVWSSVLKIIQGIAEGVRYLHHQTVVHLDLKPENILLDAEMTPKITNFGQARELEHGTNEITVENFHIGGIKASEQQLKASTKCDVYSFGVILLETIGLKCSAPSKDDKRPIGPQDWDMRLQESELRDLFDRKRVTGEPQQRAARWCVMVGLMCCLPDPANRPSMGRVIDMLGWCMQEEITGIKKNQVTPATWQESSSSLIPEGYSTSITTFARDDERKYKVLTEDMLRQLQEDATKEVMQVMQTLENPRRGLAELLLRHSSWSPNEALNTWCELKDELDNVAMKRSSEELQCSNNCRGKSIAGTMISAGCSHYCCRKCWRQEVHKALVGQWRQLSLLKCPEPSCQVPVTRELVEAVANAGDKAEYNRLVLRSYVDDSGGRIKWCPADCGRAVEFLGGRATADSKDGDVFCGSCWRT</sequence>
<keyword evidence="7" id="KW-0833">Ubl conjugation pathway</keyword>
<dbReference type="InterPro" id="IPR036537">
    <property type="entry name" value="Adaptor_Cbl_N_dom_sf"/>
</dbReference>
<evidence type="ECO:0000313" key="14">
    <source>
        <dbReference type="Proteomes" id="UP001341281"/>
    </source>
</evidence>
<dbReference type="AlphaFoldDB" id="A0AAQ3U4X4"/>
<dbReference type="InterPro" id="IPR011009">
    <property type="entry name" value="Kinase-like_dom_sf"/>
</dbReference>
<evidence type="ECO:0000256" key="2">
    <source>
        <dbReference type="ARBA" id="ARBA00022723"/>
    </source>
</evidence>
<evidence type="ECO:0000256" key="9">
    <source>
        <dbReference type="ARBA" id="ARBA00022840"/>
    </source>
</evidence>
<evidence type="ECO:0000256" key="1">
    <source>
        <dbReference type="ARBA" id="ARBA00022679"/>
    </source>
</evidence>
<keyword evidence="1" id="KW-0808">Transferase</keyword>
<keyword evidence="14" id="KW-1185">Reference proteome</keyword>
<dbReference type="GO" id="GO:0004672">
    <property type="term" value="F:protein kinase activity"/>
    <property type="evidence" value="ECO:0007669"/>
    <property type="project" value="InterPro"/>
</dbReference>
<dbReference type="InterPro" id="IPR059179">
    <property type="entry name" value="MLKL-like_MCAfunc"/>
</dbReference>
<evidence type="ECO:0000259" key="11">
    <source>
        <dbReference type="PROSITE" id="PS50011"/>
    </source>
</evidence>
<dbReference type="Gene3D" id="3.30.40.10">
    <property type="entry name" value="Zinc/RING finger domain, C3HC4 (zinc finger)"/>
    <property type="match status" value="1"/>
</dbReference>
<dbReference type="PROSITE" id="PS00107">
    <property type="entry name" value="PROTEIN_KINASE_ATP"/>
    <property type="match status" value="1"/>
</dbReference>
<keyword evidence="8" id="KW-0862">Zinc</keyword>
<name>A0AAQ3U4X4_PASNO</name>
<evidence type="ECO:0000313" key="13">
    <source>
        <dbReference type="EMBL" id="WVZ85619.1"/>
    </source>
</evidence>